<reference evidence="2" key="1">
    <citation type="submission" date="2016-10" db="EMBL/GenBank/DDBJ databases">
        <authorList>
            <person name="Varghese N."/>
        </authorList>
    </citation>
    <scope>NUCLEOTIDE SEQUENCE [LARGE SCALE GENOMIC DNA]</scope>
    <source>
        <strain evidence="2">DSM 45096 / BCRC 16803 / CGMCC 4.1857 / CIP 109030 / JCM 12277 / KCTC 19219 / NBRC 100920 / 33214</strain>
    </source>
</reference>
<gene>
    <name evidence="1" type="ORF">SAMN05414137_102346</name>
</gene>
<dbReference type="RefSeq" id="WP_052439150.1">
    <property type="nucleotide sequence ID" value="NZ_BBPN01000033.1"/>
</dbReference>
<dbReference type="OrthoDB" id="3507155at2"/>
<sequence>MAWLVALALAGATGAASPSQELGTSRTAPVDRADDRIGAIFSGGLSGTHYCSASIIDSPRGNMIVTAAHCLSGDDGDKVFVPGYRDGTAPHGVWQITQTVEDPAWTSSADPDVDVAFALVAPLGGRSLQQTLGANRLAVDEGFDHVVTITGYPGATDLPITCSDLVNQFSSTQMRIDCTGYSDGTSGSPWLIPGQAGPSHDEGEVIGVIGGFETGGYTDDVSYSSYFGDRVGDLYRAAVADDAKR</sequence>
<dbReference type="eggNOG" id="COG3591">
    <property type="taxonomic scope" value="Bacteria"/>
</dbReference>
<dbReference type="InterPro" id="IPR009003">
    <property type="entry name" value="Peptidase_S1_PA"/>
</dbReference>
<dbReference type="InterPro" id="IPR043504">
    <property type="entry name" value="Peptidase_S1_PA_chymotrypsin"/>
</dbReference>
<dbReference type="Proteomes" id="UP000183015">
    <property type="component" value="Unassembled WGS sequence"/>
</dbReference>
<dbReference type="InterPro" id="IPR018114">
    <property type="entry name" value="TRYPSIN_HIS"/>
</dbReference>
<organism evidence="1 2">
    <name type="scientific">Streptacidiphilus jiangxiensis</name>
    <dbReference type="NCBI Taxonomy" id="235985"/>
    <lineage>
        <taxon>Bacteria</taxon>
        <taxon>Bacillati</taxon>
        <taxon>Actinomycetota</taxon>
        <taxon>Actinomycetes</taxon>
        <taxon>Kitasatosporales</taxon>
        <taxon>Streptomycetaceae</taxon>
        <taxon>Streptacidiphilus</taxon>
    </lineage>
</organism>
<evidence type="ECO:0000313" key="1">
    <source>
        <dbReference type="EMBL" id="SEK53470.1"/>
    </source>
</evidence>
<dbReference type="EMBL" id="FOAZ01000002">
    <property type="protein sequence ID" value="SEK53470.1"/>
    <property type="molecule type" value="Genomic_DNA"/>
</dbReference>
<proteinExistence type="predicted"/>
<dbReference type="GO" id="GO:0006508">
    <property type="term" value="P:proteolysis"/>
    <property type="evidence" value="ECO:0007669"/>
    <property type="project" value="InterPro"/>
</dbReference>
<name>A0A1H7HWE6_STRJI</name>
<keyword evidence="2" id="KW-1185">Reference proteome</keyword>
<accession>A0A1H7HWE6</accession>
<dbReference type="PROSITE" id="PS00134">
    <property type="entry name" value="TRYPSIN_HIS"/>
    <property type="match status" value="1"/>
</dbReference>
<dbReference type="STRING" id="235985.SAMN05414137_102346"/>
<dbReference type="SUPFAM" id="SSF50494">
    <property type="entry name" value="Trypsin-like serine proteases"/>
    <property type="match status" value="1"/>
</dbReference>
<evidence type="ECO:0000313" key="2">
    <source>
        <dbReference type="Proteomes" id="UP000183015"/>
    </source>
</evidence>
<dbReference type="Gene3D" id="2.40.10.10">
    <property type="entry name" value="Trypsin-like serine proteases"/>
    <property type="match status" value="2"/>
</dbReference>
<protein>
    <submittedName>
        <fullName evidence="1">V8-like Glu-specific endopeptidase</fullName>
    </submittedName>
</protein>
<dbReference type="GO" id="GO:0004252">
    <property type="term" value="F:serine-type endopeptidase activity"/>
    <property type="evidence" value="ECO:0007669"/>
    <property type="project" value="InterPro"/>
</dbReference>
<dbReference type="AlphaFoldDB" id="A0A1H7HWE6"/>